<dbReference type="Pfam" id="PF00012">
    <property type="entry name" value="HSP70"/>
    <property type="match status" value="1"/>
</dbReference>
<evidence type="ECO:0000313" key="8">
    <source>
        <dbReference type="EMBL" id="MFB9442937.1"/>
    </source>
</evidence>
<dbReference type="InterPro" id="IPR015943">
    <property type="entry name" value="WD40/YVTN_repeat-like_dom_sf"/>
</dbReference>
<keyword evidence="4" id="KW-0067">ATP-binding</keyword>
<dbReference type="PROSITE" id="PS50082">
    <property type="entry name" value="WD_REPEATS_2"/>
    <property type="match status" value="5"/>
</dbReference>
<dbReference type="Gene3D" id="2.130.10.10">
    <property type="entry name" value="YVTN repeat-like/Quinoprotein amine dehydrogenase"/>
    <property type="match status" value="3"/>
</dbReference>
<sequence length="737" mass="76100">MTFRLGIDLGTSTTVAVLSSSGTIRPLLFDASPLLSSAVLAGAGPDLLTGLDAERAAAARPAGLEANPKRRVDEGTVWLGEREYPVAELLAAVLRRVADEARRVAGAPVGEVVLTHPAAWGRTRLTVLADAAARAGLGEVGLVPEPVAAAAYFATVRDLRAGQCVVVYDLGAGTFDVSIVRVGPTFEVVAASGLADVGGLDLDAAVVEHARALTPGATEAWARLNWPQSPEDQQARRALWVGARATKEQLTRHATADLHLPLVGKDLHLTREEFELAARPHLDRTVALTVSLLRGAGVSPEHIGGVFLVGGSSRIPLAATLLHRALRTAPTIVDQPELVVAQGSLLAPSIRAEVAPPTAELAPVPPPAAPVPPPAAPVPPPAAPVSPPAAPFVPPAPRPRGNRRWVAALLAVVLLALGGAGLKLWLDGRGSVMAEFEGHTDVVTAVAFNHAGTLVASASRDRTVRVWNPGTRAAALEHPLEAGTELRAVAFSPDDTLLAAAGADEQIHLWDLPSYTPHTLPATGARRFPIQALAFDRTGARIAVGGDGGIGVVLDARSGAQLAEFDALSSGFIRAIAFNPQQPDDVILGGSQSAILRYTTQDRGRGVEVPTGTRHGGNDVRAVAWSPDGTTAASAGADGSVLEWPLDQAGIAASTLGRHRGAADAVAFDRTGRTIVSGGADGRLRFWSATSHAAVTGLDLDAGSPVTAIAASPAADRLVTGSQDHVVRLWAVPSEKS</sequence>
<dbReference type="Gene3D" id="3.90.640.10">
    <property type="entry name" value="Actin, Chain A, domain 4"/>
    <property type="match status" value="1"/>
</dbReference>
<dbReference type="InterPro" id="IPR050349">
    <property type="entry name" value="WD_LIS1/nudF_dynein_reg"/>
</dbReference>
<dbReference type="InterPro" id="IPR036322">
    <property type="entry name" value="WD40_repeat_dom_sf"/>
</dbReference>
<keyword evidence="2" id="KW-0677">Repeat</keyword>
<evidence type="ECO:0000256" key="1">
    <source>
        <dbReference type="ARBA" id="ARBA00022574"/>
    </source>
</evidence>
<evidence type="ECO:0000256" key="3">
    <source>
        <dbReference type="ARBA" id="ARBA00022741"/>
    </source>
</evidence>
<feature type="repeat" description="WD" evidence="6">
    <location>
        <begin position="486"/>
        <end position="512"/>
    </location>
</feature>
<evidence type="ECO:0000256" key="4">
    <source>
        <dbReference type="ARBA" id="ARBA00022840"/>
    </source>
</evidence>
<accession>A0ABV5M295</accession>
<protein>
    <submittedName>
        <fullName evidence="8">Hsp70 family protein</fullName>
    </submittedName>
</protein>
<dbReference type="InterPro" id="IPR013126">
    <property type="entry name" value="Hsp_70_fam"/>
</dbReference>
<keyword evidence="3" id="KW-0547">Nucleotide-binding</keyword>
<evidence type="ECO:0000256" key="7">
    <source>
        <dbReference type="SAM" id="MobiDB-lite"/>
    </source>
</evidence>
<dbReference type="Gene3D" id="3.30.420.40">
    <property type="match status" value="2"/>
</dbReference>
<dbReference type="PRINTS" id="PR00301">
    <property type="entry name" value="HEATSHOCK70"/>
</dbReference>
<reference evidence="8 9" key="1">
    <citation type="submission" date="2024-09" db="EMBL/GenBank/DDBJ databases">
        <authorList>
            <person name="Sun Q."/>
            <person name="Mori K."/>
        </authorList>
    </citation>
    <scope>NUCLEOTIDE SEQUENCE [LARGE SCALE GENOMIC DNA]</scope>
    <source>
        <strain evidence="8 9">JCM 3307</strain>
    </source>
</reference>
<dbReference type="Pfam" id="PF00400">
    <property type="entry name" value="WD40"/>
    <property type="match status" value="5"/>
</dbReference>
<dbReference type="Proteomes" id="UP001589608">
    <property type="component" value="Unassembled WGS sequence"/>
</dbReference>
<keyword evidence="9" id="KW-1185">Reference proteome</keyword>
<feature type="repeat" description="WD" evidence="6">
    <location>
        <begin position="656"/>
        <end position="697"/>
    </location>
</feature>
<feature type="repeat" description="WD" evidence="6">
    <location>
        <begin position="436"/>
        <end position="468"/>
    </location>
</feature>
<feature type="compositionally biased region" description="Pro residues" evidence="7">
    <location>
        <begin position="363"/>
        <end position="380"/>
    </location>
</feature>
<dbReference type="SUPFAM" id="SSF53067">
    <property type="entry name" value="Actin-like ATPase domain"/>
    <property type="match status" value="2"/>
</dbReference>
<proteinExistence type="predicted"/>
<feature type="region of interest" description="Disordered" evidence="7">
    <location>
        <begin position="359"/>
        <end position="380"/>
    </location>
</feature>
<dbReference type="PANTHER" id="PTHR44129">
    <property type="entry name" value="WD REPEAT-CONTAINING PROTEIN POP1"/>
    <property type="match status" value="1"/>
</dbReference>
<keyword evidence="5" id="KW-0143">Chaperone</keyword>
<dbReference type="InterPro" id="IPR020472">
    <property type="entry name" value="WD40_PAC1"/>
</dbReference>
<keyword evidence="1 6" id="KW-0853">WD repeat</keyword>
<comment type="caution">
    <text evidence="8">The sequence shown here is derived from an EMBL/GenBank/DDBJ whole genome shotgun (WGS) entry which is preliminary data.</text>
</comment>
<dbReference type="InterPro" id="IPR019775">
    <property type="entry name" value="WD40_repeat_CS"/>
</dbReference>
<dbReference type="SUPFAM" id="SSF50978">
    <property type="entry name" value="WD40 repeat-like"/>
    <property type="match status" value="1"/>
</dbReference>
<evidence type="ECO:0000256" key="5">
    <source>
        <dbReference type="ARBA" id="ARBA00023186"/>
    </source>
</evidence>
<gene>
    <name evidence="8" type="ORF">ACFFTR_07575</name>
</gene>
<dbReference type="PRINTS" id="PR00320">
    <property type="entry name" value="GPROTEINBRPT"/>
</dbReference>
<evidence type="ECO:0000313" key="9">
    <source>
        <dbReference type="Proteomes" id="UP001589608"/>
    </source>
</evidence>
<dbReference type="EMBL" id="JBHMCA010000018">
    <property type="protein sequence ID" value="MFB9442937.1"/>
    <property type="molecule type" value="Genomic_DNA"/>
</dbReference>
<dbReference type="SMART" id="SM00320">
    <property type="entry name" value="WD40"/>
    <property type="match status" value="7"/>
</dbReference>
<dbReference type="InterPro" id="IPR043129">
    <property type="entry name" value="ATPase_NBD"/>
</dbReference>
<name>A0ABV5M295_9ACTN</name>
<evidence type="ECO:0000256" key="2">
    <source>
        <dbReference type="ARBA" id="ARBA00022737"/>
    </source>
</evidence>
<evidence type="ECO:0000256" key="6">
    <source>
        <dbReference type="PROSITE-ProRule" id="PRU00221"/>
    </source>
</evidence>
<dbReference type="RefSeq" id="WP_380027488.1">
    <property type="nucleotide sequence ID" value="NZ_JBHMCA010000018.1"/>
</dbReference>
<dbReference type="InterPro" id="IPR001680">
    <property type="entry name" value="WD40_rpt"/>
</dbReference>
<dbReference type="PROSITE" id="PS00678">
    <property type="entry name" value="WD_REPEATS_1"/>
    <property type="match status" value="1"/>
</dbReference>
<dbReference type="PROSITE" id="PS50294">
    <property type="entry name" value="WD_REPEATS_REGION"/>
    <property type="match status" value="4"/>
</dbReference>
<organism evidence="8 9">
    <name type="scientific">Dactylosporangium vinaceum</name>
    <dbReference type="NCBI Taxonomy" id="53362"/>
    <lineage>
        <taxon>Bacteria</taxon>
        <taxon>Bacillati</taxon>
        <taxon>Actinomycetota</taxon>
        <taxon>Actinomycetes</taxon>
        <taxon>Micromonosporales</taxon>
        <taxon>Micromonosporaceae</taxon>
        <taxon>Dactylosporangium</taxon>
    </lineage>
</organism>
<feature type="repeat" description="WD" evidence="6">
    <location>
        <begin position="706"/>
        <end position="737"/>
    </location>
</feature>
<feature type="repeat" description="WD" evidence="6">
    <location>
        <begin position="613"/>
        <end position="654"/>
    </location>
</feature>